<evidence type="ECO:0000313" key="2">
    <source>
        <dbReference type="EMBL" id="MPC78487.1"/>
    </source>
</evidence>
<feature type="chain" id="PRO_5023147076" description="Magnesium transporter NIPA2" evidence="1">
    <location>
        <begin position="27"/>
        <end position="72"/>
    </location>
</feature>
<gene>
    <name evidence="2" type="ORF">E2C01_072974</name>
</gene>
<comment type="caution">
    <text evidence="2">The sequence shown here is derived from an EMBL/GenBank/DDBJ whole genome shotgun (WGS) entry which is preliminary data.</text>
</comment>
<dbReference type="AlphaFoldDB" id="A0A5B7IAE6"/>
<accession>A0A5B7IAE6</accession>
<sequence length="72" mass="7863">MKDVELFGCIAILSLALGSVFQKLRSTEIAKPQAVTCLRAGSWLVARGSWLARSMASVILRAVSQTHFLCRV</sequence>
<evidence type="ECO:0008006" key="4">
    <source>
        <dbReference type="Google" id="ProtNLM"/>
    </source>
</evidence>
<feature type="signal peptide" evidence="1">
    <location>
        <begin position="1"/>
        <end position="26"/>
    </location>
</feature>
<protein>
    <recommendedName>
        <fullName evidence="4">Magnesium transporter NIPA2</fullName>
    </recommendedName>
</protein>
<evidence type="ECO:0000256" key="1">
    <source>
        <dbReference type="SAM" id="SignalP"/>
    </source>
</evidence>
<organism evidence="2 3">
    <name type="scientific">Portunus trituberculatus</name>
    <name type="common">Swimming crab</name>
    <name type="synonym">Neptunus trituberculatus</name>
    <dbReference type="NCBI Taxonomy" id="210409"/>
    <lineage>
        <taxon>Eukaryota</taxon>
        <taxon>Metazoa</taxon>
        <taxon>Ecdysozoa</taxon>
        <taxon>Arthropoda</taxon>
        <taxon>Crustacea</taxon>
        <taxon>Multicrustacea</taxon>
        <taxon>Malacostraca</taxon>
        <taxon>Eumalacostraca</taxon>
        <taxon>Eucarida</taxon>
        <taxon>Decapoda</taxon>
        <taxon>Pleocyemata</taxon>
        <taxon>Brachyura</taxon>
        <taxon>Eubrachyura</taxon>
        <taxon>Portunoidea</taxon>
        <taxon>Portunidae</taxon>
        <taxon>Portuninae</taxon>
        <taxon>Portunus</taxon>
    </lineage>
</organism>
<proteinExistence type="predicted"/>
<dbReference type="EMBL" id="VSRR010048550">
    <property type="protein sequence ID" value="MPC78487.1"/>
    <property type="molecule type" value="Genomic_DNA"/>
</dbReference>
<keyword evidence="3" id="KW-1185">Reference proteome</keyword>
<dbReference type="Proteomes" id="UP000324222">
    <property type="component" value="Unassembled WGS sequence"/>
</dbReference>
<keyword evidence="1" id="KW-0732">Signal</keyword>
<name>A0A5B7IAE6_PORTR</name>
<reference evidence="2 3" key="1">
    <citation type="submission" date="2019-05" db="EMBL/GenBank/DDBJ databases">
        <title>Another draft genome of Portunus trituberculatus and its Hox gene families provides insights of decapod evolution.</title>
        <authorList>
            <person name="Jeong J.-H."/>
            <person name="Song I."/>
            <person name="Kim S."/>
            <person name="Choi T."/>
            <person name="Kim D."/>
            <person name="Ryu S."/>
            <person name="Kim W."/>
        </authorList>
    </citation>
    <scope>NUCLEOTIDE SEQUENCE [LARGE SCALE GENOMIC DNA]</scope>
    <source>
        <tissue evidence="2">Muscle</tissue>
    </source>
</reference>
<evidence type="ECO:0000313" key="3">
    <source>
        <dbReference type="Proteomes" id="UP000324222"/>
    </source>
</evidence>